<dbReference type="EMBL" id="JAHZIK010003210">
    <property type="protein sequence ID" value="MBW7461721.1"/>
    <property type="molecule type" value="Genomic_DNA"/>
</dbReference>
<gene>
    <name evidence="1" type="ORF">K0U00_47475</name>
</gene>
<keyword evidence="2" id="KW-1185">Reference proteome</keyword>
<dbReference type="PANTHER" id="PTHR43473">
    <property type="entry name" value="MAGNESIUM-CHELATASE SUBUNIT CHLD, CHLOROPLASTIC"/>
    <property type="match status" value="1"/>
</dbReference>
<proteinExistence type="predicted"/>
<comment type="caution">
    <text evidence="1">The sequence shown here is derived from an EMBL/GenBank/DDBJ whole genome shotgun (WGS) entry which is preliminary data.</text>
</comment>
<name>A0ABS7CLB5_9BACL</name>
<reference evidence="1 2" key="1">
    <citation type="submission" date="2021-07" db="EMBL/GenBank/DDBJ databases">
        <title>Paenibacillus radiodurans sp. nov., isolated from the southeastern edge of Tengger Desert.</title>
        <authorList>
            <person name="Zhang G."/>
        </authorList>
    </citation>
    <scope>NUCLEOTIDE SEQUENCE [LARGE SCALE GENOMIC DNA]</scope>
    <source>
        <strain evidence="1 2">CCM 7311</strain>
    </source>
</reference>
<organism evidence="1 2">
    <name type="scientific">Paenibacillus sepulcri</name>
    <dbReference type="NCBI Taxonomy" id="359917"/>
    <lineage>
        <taxon>Bacteria</taxon>
        <taxon>Bacillati</taxon>
        <taxon>Bacillota</taxon>
        <taxon>Bacilli</taxon>
        <taxon>Bacillales</taxon>
        <taxon>Paenibacillaceae</taxon>
        <taxon>Paenibacillus</taxon>
    </lineage>
</organism>
<dbReference type="PANTHER" id="PTHR43473:SF2">
    <property type="entry name" value="MAGNESIUM-CHELATASE SUBUNIT CHLD, CHLOROPLASTIC"/>
    <property type="match status" value="1"/>
</dbReference>
<accession>A0ABS7CLB5</accession>
<evidence type="ECO:0000313" key="2">
    <source>
        <dbReference type="Proteomes" id="UP001519887"/>
    </source>
</evidence>
<protein>
    <submittedName>
        <fullName evidence="1">Uncharacterized protein</fullName>
    </submittedName>
</protein>
<sequence>MESIGAIIEPKKLVFSAQDDKIRSGTGKRSKTKTGTKQGRYVKAVYPKGKTLDIAFDATLRAAAPFQRMRPQKEETAWNISREDIRVKVREKRVGVT</sequence>
<feature type="non-terminal residue" evidence="1">
    <location>
        <position position="97"/>
    </location>
</feature>
<evidence type="ECO:0000313" key="1">
    <source>
        <dbReference type="EMBL" id="MBW7461721.1"/>
    </source>
</evidence>
<dbReference type="Proteomes" id="UP001519887">
    <property type="component" value="Unassembled WGS sequence"/>
</dbReference>